<evidence type="ECO:0000256" key="3">
    <source>
        <dbReference type="SAM" id="MobiDB-lite"/>
    </source>
</evidence>
<dbReference type="Gene3D" id="1.10.10.620">
    <property type="entry name" value="ribosome modulation factor like domain"/>
    <property type="match status" value="1"/>
</dbReference>
<keyword evidence="1" id="KW-0963">Cytoplasm</keyword>
<dbReference type="EMBL" id="JAAAMJ010000006">
    <property type="protein sequence ID" value="NDV87114.1"/>
    <property type="molecule type" value="Genomic_DNA"/>
</dbReference>
<dbReference type="InterPro" id="IPR007040">
    <property type="entry name" value="Ribosome_modulation_factor"/>
</dbReference>
<dbReference type="Proteomes" id="UP000476332">
    <property type="component" value="Unassembled WGS sequence"/>
</dbReference>
<evidence type="ECO:0008006" key="6">
    <source>
        <dbReference type="Google" id="ProtNLM"/>
    </source>
</evidence>
<reference evidence="4 5" key="1">
    <citation type="submission" date="2020-01" db="EMBL/GenBank/DDBJ databases">
        <title>Genomes of bacteria type strains.</title>
        <authorList>
            <person name="Chen J."/>
            <person name="Zhu S."/>
            <person name="Chen J."/>
        </authorList>
    </citation>
    <scope>NUCLEOTIDE SEQUENCE [LARGE SCALE GENOMIC DNA]</scope>
    <source>
        <strain evidence="4 5">KCTC 52919</strain>
    </source>
</reference>
<evidence type="ECO:0000256" key="1">
    <source>
        <dbReference type="ARBA" id="ARBA00022490"/>
    </source>
</evidence>
<keyword evidence="5" id="KW-1185">Reference proteome</keyword>
<keyword evidence="2" id="KW-0810">Translation regulation</keyword>
<dbReference type="AlphaFoldDB" id="A0A6L9MH07"/>
<sequence length="73" mass="7922">MSTDAYEQGKLAFQHNHPMSSCDYPKGSSLRQAWMDGWTEARNATPAGGGDRPGMMADAKRAARVGQPDVHES</sequence>
<dbReference type="NCBIfam" id="NF041886">
    <property type="entry name" value="Rmf_CrpP_fam"/>
    <property type="match status" value="1"/>
</dbReference>
<name>A0A6L9MH07_9HYPH</name>
<gene>
    <name evidence="4" type="ORF">GTW51_10415</name>
</gene>
<accession>A0A6L9MH07</accession>
<dbReference type="GO" id="GO:0006417">
    <property type="term" value="P:regulation of translation"/>
    <property type="evidence" value="ECO:0007669"/>
    <property type="project" value="UniProtKB-KW"/>
</dbReference>
<evidence type="ECO:0000313" key="4">
    <source>
        <dbReference type="EMBL" id="NDV87114.1"/>
    </source>
</evidence>
<protein>
    <recommendedName>
        <fullName evidence="6">Ribosome modulation factor</fullName>
    </recommendedName>
</protein>
<proteinExistence type="predicted"/>
<dbReference type="Pfam" id="PF04957">
    <property type="entry name" value="RMF"/>
    <property type="match status" value="1"/>
</dbReference>
<dbReference type="InterPro" id="IPR023200">
    <property type="entry name" value="RMF_sf"/>
</dbReference>
<organism evidence="4 5">
    <name type="scientific">Aurantimonas aggregata</name>
    <dbReference type="NCBI Taxonomy" id="2047720"/>
    <lineage>
        <taxon>Bacteria</taxon>
        <taxon>Pseudomonadati</taxon>
        <taxon>Pseudomonadota</taxon>
        <taxon>Alphaproteobacteria</taxon>
        <taxon>Hyphomicrobiales</taxon>
        <taxon>Aurantimonadaceae</taxon>
        <taxon>Aurantimonas</taxon>
    </lineage>
</organism>
<comment type="caution">
    <text evidence="4">The sequence shown here is derived from an EMBL/GenBank/DDBJ whole genome shotgun (WGS) entry which is preliminary data.</text>
</comment>
<evidence type="ECO:0000313" key="5">
    <source>
        <dbReference type="Proteomes" id="UP000476332"/>
    </source>
</evidence>
<feature type="region of interest" description="Disordered" evidence="3">
    <location>
        <begin position="41"/>
        <end position="73"/>
    </location>
</feature>
<evidence type="ECO:0000256" key="2">
    <source>
        <dbReference type="ARBA" id="ARBA00022845"/>
    </source>
</evidence>
<dbReference type="RefSeq" id="WP_163043789.1">
    <property type="nucleotide sequence ID" value="NZ_JAAAMJ010000006.1"/>
</dbReference>